<keyword evidence="3 5" id="KW-1133">Transmembrane helix</keyword>
<dbReference type="Proteomes" id="UP001595758">
    <property type="component" value="Unassembled WGS sequence"/>
</dbReference>
<protein>
    <submittedName>
        <fullName evidence="7">NfeD family protein</fullName>
    </submittedName>
</protein>
<feature type="domain" description="NfeD-like C-terminal" evidence="6">
    <location>
        <begin position="87"/>
        <end position="135"/>
    </location>
</feature>
<evidence type="ECO:0000256" key="1">
    <source>
        <dbReference type="ARBA" id="ARBA00004141"/>
    </source>
</evidence>
<organism evidence="7 8">
    <name type="scientific">Legionella dresdenensis</name>
    <dbReference type="NCBI Taxonomy" id="450200"/>
    <lineage>
        <taxon>Bacteria</taxon>
        <taxon>Pseudomonadati</taxon>
        <taxon>Pseudomonadota</taxon>
        <taxon>Gammaproteobacteria</taxon>
        <taxon>Legionellales</taxon>
        <taxon>Legionellaceae</taxon>
        <taxon>Legionella</taxon>
    </lineage>
</organism>
<comment type="caution">
    <text evidence="7">The sequence shown here is derived from an EMBL/GenBank/DDBJ whole genome shotgun (WGS) entry which is preliminary data.</text>
</comment>
<evidence type="ECO:0000313" key="8">
    <source>
        <dbReference type="Proteomes" id="UP001595758"/>
    </source>
</evidence>
<dbReference type="PANTHER" id="PTHR33507:SF3">
    <property type="entry name" value="INNER MEMBRANE PROTEIN YBBJ"/>
    <property type="match status" value="1"/>
</dbReference>
<dbReference type="PANTHER" id="PTHR33507">
    <property type="entry name" value="INNER MEMBRANE PROTEIN YBBJ"/>
    <property type="match status" value="1"/>
</dbReference>
<name>A0ABV8CGX0_9GAMM</name>
<evidence type="ECO:0000256" key="4">
    <source>
        <dbReference type="ARBA" id="ARBA00023136"/>
    </source>
</evidence>
<dbReference type="InterPro" id="IPR002810">
    <property type="entry name" value="NfeD-like_C"/>
</dbReference>
<proteinExistence type="predicted"/>
<keyword evidence="8" id="KW-1185">Reference proteome</keyword>
<dbReference type="RefSeq" id="WP_382343230.1">
    <property type="nucleotide sequence ID" value="NZ_JBHSAB010000022.1"/>
</dbReference>
<dbReference type="InterPro" id="IPR012340">
    <property type="entry name" value="NA-bd_OB-fold"/>
</dbReference>
<comment type="subcellular location">
    <subcellularLocation>
        <location evidence="1">Membrane</location>
        <topology evidence="1">Multi-pass membrane protein</topology>
    </subcellularLocation>
</comment>
<reference evidence="8" key="1">
    <citation type="journal article" date="2019" name="Int. J. Syst. Evol. Microbiol.">
        <title>The Global Catalogue of Microorganisms (GCM) 10K type strain sequencing project: providing services to taxonomists for standard genome sequencing and annotation.</title>
        <authorList>
            <consortium name="The Broad Institute Genomics Platform"/>
            <consortium name="The Broad Institute Genome Sequencing Center for Infectious Disease"/>
            <person name="Wu L."/>
            <person name="Ma J."/>
        </authorList>
    </citation>
    <scope>NUCLEOTIDE SEQUENCE [LARGE SCALE GENOMIC DNA]</scope>
    <source>
        <strain evidence="8">CCUG 59858</strain>
    </source>
</reference>
<evidence type="ECO:0000256" key="3">
    <source>
        <dbReference type="ARBA" id="ARBA00022989"/>
    </source>
</evidence>
<feature type="transmembrane region" description="Helical" evidence="5">
    <location>
        <begin position="53"/>
        <end position="71"/>
    </location>
</feature>
<feature type="transmembrane region" description="Helical" evidence="5">
    <location>
        <begin position="6"/>
        <end position="22"/>
    </location>
</feature>
<evidence type="ECO:0000256" key="2">
    <source>
        <dbReference type="ARBA" id="ARBA00022692"/>
    </source>
</evidence>
<evidence type="ECO:0000259" key="6">
    <source>
        <dbReference type="Pfam" id="PF01957"/>
    </source>
</evidence>
<keyword evidence="2 5" id="KW-0812">Transmembrane</keyword>
<gene>
    <name evidence="7" type="ORF">ACFORL_09060</name>
</gene>
<dbReference type="EMBL" id="JBHSAB010000022">
    <property type="protein sequence ID" value="MFC3909219.1"/>
    <property type="molecule type" value="Genomic_DNA"/>
</dbReference>
<evidence type="ECO:0000256" key="5">
    <source>
        <dbReference type="SAM" id="Phobius"/>
    </source>
</evidence>
<dbReference type="InterPro" id="IPR052165">
    <property type="entry name" value="Membrane_assoc_protease"/>
</dbReference>
<sequence>MSWLLYWHWFAFGLILVIAESLGAAGFLLGLGMAAMTTGVISVLFAITWQWQLVWFSIFCIVFSIIWWYWLKQRTAAKPTLINKPLETLMGRTFTLTEAIEDGHGKIRVNDSNWQVSGPELPAGTKVKVVAIENGSIPVVEPVHKSE</sequence>
<evidence type="ECO:0000313" key="7">
    <source>
        <dbReference type="EMBL" id="MFC3909219.1"/>
    </source>
</evidence>
<keyword evidence="4 5" id="KW-0472">Membrane</keyword>
<dbReference type="Gene3D" id="2.40.50.140">
    <property type="entry name" value="Nucleic acid-binding proteins"/>
    <property type="match status" value="1"/>
</dbReference>
<dbReference type="Pfam" id="PF01957">
    <property type="entry name" value="NfeD"/>
    <property type="match status" value="1"/>
</dbReference>
<accession>A0ABV8CGX0</accession>